<dbReference type="EMBL" id="CAJVPM010004714">
    <property type="protein sequence ID" value="CAG8516451.1"/>
    <property type="molecule type" value="Genomic_DNA"/>
</dbReference>
<protein>
    <submittedName>
        <fullName evidence="1">5178_t:CDS:1</fullName>
    </submittedName>
</protein>
<reference evidence="1" key="1">
    <citation type="submission" date="2021-06" db="EMBL/GenBank/DDBJ databases">
        <authorList>
            <person name="Kallberg Y."/>
            <person name="Tangrot J."/>
            <person name="Rosling A."/>
        </authorList>
    </citation>
    <scope>NUCLEOTIDE SEQUENCE</scope>
    <source>
        <strain evidence="1">AU212A</strain>
    </source>
</reference>
<comment type="caution">
    <text evidence="1">The sequence shown here is derived from an EMBL/GenBank/DDBJ whole genome shotgun (WGS) entry which is preliminary data.</text>
</comment>
<proteinExistence type="predicted"/>
<name>A0ACA9L8E7_9GLOM</name>
<sequence length="187" mass="22223">MCWNQYMSILLWNLKDELKNEEEPIIYSFKQLRRKIVAKDFRLSGFFDSIYNASLLKNRSDKYLIKLDKKLAVEYYIICRNQNSNLTAFKKDISLFVDLMRVSAEAINALLYADLMISRRHLNREKTAIADNHLYREEYKMKDIILLDFFELSLKEINSYIFALQKVHETSLLTNYLTNNVILIVAD</sequence>
<gene>
    <name evidence="1" type="ORF">SCALOS_LOCUS3884</name>
</gene>
<dbReference type="Proteomes" id="UP000789860">
    <property type="component" value="Unassembled WGS sequence"/>
</dbReference>
<accession>A0ACA9L8E7</accession>
<evidence type="ECO:0000313" key="2">
    <source>
        <dbReference type="Proteomes" id="UP000789860"/>
    </source>
</evidence>
<organism evidence="1 2">
    <name type="scientific">Scutellospora calospora</name>
    <dbReference type="NCBI Taxonomy" id="85575"/>
    <lineage>
        <taxon>Eukaryota</taxon>
        <taxon>Fungi</taxon>
        <taxon>Fungi incertae sedis</taxon>
        <taxon>Mucoromycota</taxon>
        <taxon>Glomeromycotina</taxon>
        <taxon>Glomeromycetes</taxon>
        <taxon>Diversisporales</taxon>
        <taxon>Gigasporaceae</taxon>
        <taxon>Scutellospora</taxon>
    </lineage>
</organism>
<keyword evidence="2" id="KW-1185">Reference proteome</keyword>
<evidence type="ECO:0000313" key="1">
    <source>
        <dbReference type="EMBL" id="CAG8516451.1"/>
    </source>
</evidence>